<protein>
    <recommendedName>
        <fullName evidence="1">DUF7344 domain-containing protein</fullName>
    </recommendedName>
</protein>
<organism evidence="2 3">
    <name type="scientific">Halopenitus malekzadehii</name>
    <dbReference type="NCBI Taxonomy" id="1267564"/>
    <lineage>
        <taxon>Archaea</taxon>
        <taxon>Methanobacteriati</taxon>
        <taxon>Methanobacteriota</taxon>
        <taxon>Stenosarchaea group</taxon>
        <taxon>Halobacteria</taxon>
        <taxon>Halobacteriales</taxon>
        <taxon>Haloferacaceae</taxon>
        <taxon>Halopenitus</taxon>
    </lineage>
</organism>
<proteinExistence type="predicted"/>
<dbReference type="Proteomes" id="UP000199215">
    <property type="component" value="Unassembled WGS sequence"/>
</dbReference>
<gene>
    <name evidence="2" type="ORF">SAMN05192561_11260</name>
</gene>
<dbReference type="EMBL" id="FNWU01000012">
    <property type="protein sequence ID" value="SEH60984.1"/>
    <property type="molecule type" value="Genomic_DNA"/>
</dbReference>
<feature type="domain" description="DUF7344" evidence="1">
    <location>
        <begin position="12"/>
        <end position="96"/>
    </location>
</feature>
<evidence type="ECO:0000313" key="3">
    <source>
        <dbReference type="Proteomes" id="UP000199215"/>
    </source>
</evidence>
<evidence type="ECO:0000313" key="2">
    <source>
        <dbReference type="EMBL" id="SEH60984.1"/>
    </source>
</evidence>
<keyword evidence="3" id="KW-1185">Reference proteome</keyword>
<accession>A0A1H6JFE9</accession>
<dbReference type="Pfam" id="PF24035">
    <property type="entry name" value="DUF7344"/>
    <property type="match status" value="1"/>
</dbReference>
<sequence length="144" mass="16298">MVGMQMSDAIDQVLDSDHSMQLLTYLHEQRLQATSETITVPISELPEEIDNLQNEDAPGVAEGRAEVLSSMLHEEWLPAMDACTIVEYDADRREVTATPRTTLFYLVIDPPRIDEREQDEVASAVSWVVWRRDPIQWSNDTGGP</sequence>
<dbReference type="STRING" id="1267564.SAMN05192561_11260"/>
<name>A0A1H6JFE9_9EURY</name>
<dbReference type="AlphaFoldDB" id="A0A1H6JFE9"/>
<dbReference type="InterPro" id="IPR055768">
    <property type="entry name" value="DUF7344"/>
</dbReference>
<evidence type="ECO:0000259" key="1">
    <source>
        <dbReference type="Pfam" id="PF24035"/>
    </source>
</evidence>
<reference evidence="2 3" key="1">
    <citation type="submission" date="2016-10" db="EMBL/GenBank/DDBJ databases">
        <authorList>
            <person name="de Groot N.N."/>
        </authorList>
    </citation>
    <scope>NUCLEOTIDE SEQUENCE [LARGE SCALE GENOMIC DNA]</scope>
    <source>
        <strain evidence="2 3">IBRC-M10418</strain>
    </source>
</reference>